<keyword evidence="2" id="KW-1185">Reference proteome</keyword>
<sequence>MSLHPTVSGDVPTSTATVARAAFPQGNAYLRLRDHLGTIFTDAQFAPLVCTRCAPSCESEVCA</sequence>
<evidence type="ECO:0000313" key="2">
    <source>
        <dbReference type="Proteomes" id="UP000003947"/>
    </source>
</evidence>
<organism evidence="1 2">
    <name type="scientific">Microvirga lotononidis</name>
    <dbReference type="NCBI Taxonomy" id="864069"/>
    <lineage>
        <taxon>Bacteria</taxon>
        <taxon>Pseudomonadati</taxon>
        <taxon>Pseudomonadota</taxon>
        <taxon>Alphaproteobacteria</taxon>
        <taxon>Hyphomicrobiales</taxon>
        <taxon>Methylobacteriaceae</taxon>
        <taxon>Microvirga</taxon>
    </lineage>
</organism>
<proteinExistence type="predicted"/>
<name>I4YK47_9HYPH</name>
<dbReference type="STRING" id="864069.MicloDRAFT_00069920"/>
<evidence type="ECO:0000313" key="1">
    <source>
        <dbReference type="EMBL" id="EIM24339.1"/>
    </source>
</evidence>
<gene>
    <name evidence="1" type="ORF">MicloDRAFT_00069920</name>
</gene>
<dbReference type="EMBL" id="JH660649">
    <property type="protein sequence ID" value="EIM24339.1"/>
    <property type="molecule type" value="Genomic_DNA"/>
</dbReference>
<dbReference type="HOGENOM" id="CLU_2880862_0_0_5"/>
<protein>
    <submittedName>
        <fullName evidence="1">Uncharacterized protein</fullName>
    </submittedName>
</protein>
<dbReference type="PATRIC" id="fig|864069.3.peg.7486"/>
<dbReference type="AlphaFoldDB" id="I4YK47"/>
<accession>I4YK47</accession>
<reference evidence="1 2" key="1">
    <citation type="submission" date="2012-02" db="EMBL/GenBank/DDBJ databases">
        <title>Improved High-Quality Draft sequence of Microvirga sp. WSM3557.</title>
        <authorList>
            <consortium name="US DOE Joint Genome Institute"/>
            <person name="Lucas S."/>
            <person name="Han J."/>
            <person name="Lapidus A."/>
            <person name="Cheng J.-F."/>
            <person name="Goodwin L."/>
            <person name="Pitluck S."/>
            <person name="Peters L."/>
            <person name="Zhang X."/>
            <person name="Detter J.C."/>
            <person name="Han C."/>
            <person name="Tapia R."/>
            <person name="Land M."/>
            <person name="Hauser L."/>
            <person name="Kyrpides N."/>
            <person name="Ivanova N."/>
            <person name="Pagani I."/>
            <person name="Brau L."/>
            <person name="Yates R."/>
            <person name="O'Hara G."/>
            <person name="Rui T."/>
            <person name="Howieson J."/>
            <person name="Reeve W."/>
            <person name="Woyke T."/>
        </authorList>
    </citation>
    <scope>NUCLEOTIDE SEQUENCE [LARGE SCALE GENOMIC DNA]</scope>
    <source>
        <strain evidence="1 2">WSM3557</strain>
    </source>
</reference>
<dbReference type="eggNOG" id="COG3039">
    <property type="taxonomic scope" value="Bacteria"/>
</dbReference>
<dbReference type="Proteomes" id="UP000003947">
    <property type="component" value="Unassembled WGS sequence"/>
</dbReference>